<dbReference type="InterPro" id="IPR038499">
    <property type="entry name" value="BRO1_sf"/>
</dbReference>
<dbReference type="GO" id="GO:0032456">
    <property type="term" value="P:endocytic recycling"/>
    <property type="evidence" value="ECO:0007669"/>
    <property type="project" value="TreeGrafter"/>
</dbReference>
<name>A0A336M0Q9_CULSO</name>
<dbReference type="SMART" id="SM00194">
    <property type="entry name" value="PTPc"/>
    <property type="match status" value="1"/>
</dbReference>
<dbReference type="GO" id="GO:0009653">
    <property type="term" value="P:anatomical structure morphogenesis"/>
    <property type="evidence" value="ECO:0007669"/>
    <property type="project" value="UniProtKB-ARBA"/>
</dbReference>
<dbReference type="GO" id="GO:0045022">
    <property type="term" value="P:early endosome to late endosome transport"/>
    <property type="evidence" value="ECO:0007669"/>
    <property type="project" value="TreeGrafter"/>
</dbReference>
<evidence type="ECO:0000259" key="8">
    <source>
        <dbReference type="PROSITE" id="PS51180"/>
    </source>
</evidence>
<dbReference type="InterPro" id="IPR004328">
    <property type="entry name" value="BRO1_dom"/>
</dbReference>
<evidence type="ECO:0000259" key="6">
    <source>
        <dbReference type="PROSITE" id="PS50055"/>
    </source>
</evidence>
<dbReference type="Gene3D" id="1.25.40.280">
    <property type="entry name" value="alix/aip1 like domains"/>
    <property type="match status" value="1"/>
</dbReference>
<dbReference type="GO" id="GO:0043328">
    <property type="term" value="P:protein transport to vacuole involved in ubiquitin-dependent protein catabolic process via the multivesicular body sorting pathway"/>
    <property type="evidence" value="ECO:0007669"/>
    <property type="project" value="TreeGrafter"/>
</dbReference>
<feature type="region of interest" description="Disordered" evidence="5">
    <location>
        <begin position="1099"/>
        <end position="1135"/>
    </location>
</feature>
<dbReference type="GO" id="GO:0005768">
    <property type="term" value="C:endosome"/>
    <property type="evidence" value="ECO:0007669"/>
    <property type="project" value="UniProtKB-SubCell"/>
</dbReference>
<evidence type="ECO:0000256" key="2">
    <source>
        <dbReference type="ARBA" id="ARBA00004496"/>
    </source>
</evidence>
<feature type="domain" description="Tyrosine specific protein phosphatases" evidence="7">
    <location>
        <begin position="1651"/>
        <end position="1726"/>
    </location>
</feature>
<dbReference type="GO" id="GO:0048666">
    <property type="term" value="P:neuron development"/>
    <property type="evidence" value="ECO:0007669"/>
    <property type="project" value="UniProtKB-ARBA"/>
</dbReference>
<dbReference type="InterPro" id="IPR025304">
    <property type="entry name" value="ALIX_V_dom"/>
</dbReference>
<organism evidence="9">
    <name type="scientific">Culicoides sonorensis</name>
    <name type="common">Biting midge</name>
    <dbReference type="NCBI Taxonomy" id="179676"/>
    <lineage>
        <taxon>Eukaryota</taxon>
        <taxon>Metazoa</taxon>
        <taxon>Ecdysozoa</taxon>
        <taxon>Arthropoda</taxon>
        <taxon>Hexapoda</taxon>
        <taxon>Insecta</taxon>
        <taxon>Pterygota</taxon>
        <taxon>Neoptera</taxon>
        <taxon>Endopterygota</taxon>
        <taxon>Diptera</taxon>
        <taxon>Nematocera</taxon>
        <taxon>Chironomoidea</taxon>
        <taxon>Ceratopogonidae</taxon>
        <taxon>Ceratopogoninae</taxon>
        <taxon>Culicoides</taxon>
        <taxon>Monoculicoides</taxon>
    </lineage>
</organism>
<dbReference type="PROSITE" id="PS50056">
    <property type="entry name" value="TYR_PHOSPHATASE_2"/>
    <property type="match status" value="1"/>
</dbReference>
<dbReference type="GO" id="GO:0004725">
    <property type="term" value="F:protein tyrosine phosphatase activity"/>
    <property type="evidence" value="ECO:0007669"/>
    <property type="project" value="InterPro"/>
</dbReference>
<comment type="subcellular location">
    <subcellularLocation>
        <location evidence="2">Cytoplasm</location>
    </subcellularLocation>
    <subcellularLocation>
        <location evidence="1">Endosome</location>
    </subcellularLocation>
</comment>
<dbReference type="InterPro" id="IPR016130">
    <property type="entry name" value="Tyr_Pase_AS"/>
</dbReference>
<dbReference type="Gene3D" id="1.20.120.560">
    <property type="entry name" value="alix/aip1 in complex with the ypdl late domain"/>
    <property type="match status" value="1"/>
</dbReference>
<feature type="region of interest" description="Disordered" evidence="5">
    <location>
        <begin position="872"/>
        <end position="918"/>
    </location>
</feature>
<dbReference type="SMART" id="SM01041">
    <property type="entry name" value="BRO1"/>
    <property type="match status" value="1"/>
</dbReference>
<feature type="compositionally biased region" description="Polar residues" evidence="5">
    <location>
        <begin position="723"/>
        <end position="739"/>
    </location>
</feature>
<feature type="domain" description="BRO1" evidence="8">
    <location>
        <begin position="8"/>
        <end position="410"/>
    </location>
</feature>
<dbReference type="OMA" id="VPMKVHE"/>
<evidence type="ECO:0000256" key="3">
    <source>
        <dbReference type="ARBA" id="ARBA00022490"/>
    </source>
</evidence>
<gene>
    <name evidence="9" type="primary">CSON009406</name>
</gene>
<dbReference type="PANTHER" id="PTHR23030:SF30">
    <property type="entry name" value="TYROSINE-PROTEIN PHOSPHATASE NON-RECEPTOR TYPE 23"/>
    <property type="match status" value="1"/>
</dbReference>
<feature type="compositionally biased region" description="Low complexity" evidence="5">
    <location>
        <begin position="1114"/>
        <end position="1125"/>
    </location>
</feature>
<keyword evidence="4" id="KW-0967">Endosome</keyword>
<feature type="region of interest" description="Disordered" evidence="5">
    <location>
        <begin position="718"/>
        <end position="785"/>
    </location>
</feature>
<dbReference type="CDD" id="cd00047">
    <property type="entry name" value="PTPc"/>
    <property type="match status" value="1"/>
</dbReference>
<dbReference type="Pfam" id="PF00102">
    <property type="entry name" value="Y_phosphatase"/>
    <property type="match status" value="1"/>
</dbReference>
<proteinExistence type="predicted"/>
<dbReference type="SUPFAM" id="SSF52799">
    <property type="entry name" value="(Phosphotyrosine protein) phosphatases II"/>
    <property type="match status" value="1"/>
</dbReference>
<dbReference type="Gene3D" id="3.90.190.10">
    <property type="entry name" value="Protein tyrosine phosphatase superfamily"/>
    <property type="match status" value="1"/>
</dbReference>
<dbReference type="EMBL" id="UFQT01000372">
    <property type="protein sequence ID" value="SSX23650.1"/>
    <property type="molecule type" value="Genomic_DNA"/>
</dbReference>
<dbReference type="PANTHER" id="PTHR23030">
    <property type="entry name" value="PCD6 INTERACTING PROTEIN-RELATED"/>
    <property type="match status" value="1"/>
</dbReference>
<feature type="compositionally biased region" description="Polar residues" evidence="5">
    <location>
        <begin position="1126"/>
        <end position="1135"/>
    </location>
</feature>
<dbReference type="InterPro" id="IPR000242">
    <property type="entry name" value="PTP_cat"/>
</dbReference>
<accession>A0A336M0Q9</accession>
<feature type="compositionally biased region" description="Polar residues" evidence="5">
    <location>
        <begin position="872"/>
        <end position="892"/>
    </location>
</feature>
<dbReference type="InterPro" id="IPR000387">
    <property type="entry name" value="Tyr_Pase_dom"/>
</dbReference>
<keyword evidence="3" id="KW-0963">Cytoplasm</keyword>
<evidence type="ECO:0000256" key="5">
    <source>
        <dbReference type="SAM" id="MobiDB-lite"/>
    </source>
</evidence>
<dbReference type="Pfam" id="PF13949">
    <property type="entry name" value="ALIX_LYPXL_bnd"/>
    <property type="match status" value="1"/>
</dbReference>
<dbReference type="VEuPathDB" id="VectorBase:CSON009406"/>
<protein>
    <submittedName>
        <fullName evidence="9">CSON009406 protein</fullName>
    </submittedName>
</protein>
<evidence type="ECO:0000259" key="7">
    <source>
        <dbReference type="PROSITE" id="PS50056"/>
    </source>
</evidence>
<reference evidence="9" key="1">
    <citation type="submission" date="2018-07" db="EMBL/GenBank/DDBJ databases">
        <authorList>
            <person name="Quirk P.G."/>
            <person name="Krulwich T.A."/>
        </authorList>
    </citation>
    <scope>NUCLEOTIDE SEQUENCE</scope>
</reference>
<feature type="compositionally biased region" description="Polar residues" evidence="5">
    <location>
        <begin position="1100"/>
        <end position="1113"/>
    </location>
</feature>
<evidence type="ECO:0000256" key="4">
    <source>
        <dbReference type="ARBA" id="ARBA00022753"/>
    </source>
</evidence>
<dbReference type="PRINTS" id="PR00700">
    <property type="entry name" value="PRTYPHPHTASE"/>
</dbReference>
<dbReference type="PROSITE" id="PS51180">
    <property type="entry name" value="BRO1"/>
    <property type="match status" value="1"/>
</dbReference>
<evidence type="ECO:0000256" key="1">
    <source>
        <dbReference type="ARBA" id="ARBA00004177"/>
    </source>
</evidence>
<dbReference type="Pfam" id="PF03097">
    <property type="entry name" value="BRO1"/>
    <property type="match status" value="1"/>
</dbReference>
<dbReference type="Gene3D" id="1.20.140.50">
    <property type="entry name" value="alix/aip1 like domains"/>
    <property type="match status" value="1"/>
</dbReference>
<dbReference type="PROSITE" id="PS00383">
    <property type="entry name" value="TYR_PHOSPHATASE_1"/>
    <property type="match status" value="1"/>
</dbReference>
<sequence length="1782" mass="198686">MEAVPRLPMLSFPRKENTEKSSFTGLKQYIGECYGENPDSYSKEIYELEMLRNKAVRASEDLDGLAVMKRYVCQIHSIGNRFPLGDENPVLSFSWREIHSPTVWQSSSLRYEICVMLYNVAAMHMQLGSEETRTSPESMKVACTHFQCAGWIYGYIRDNYPASMRHELTGELLELMKNIAFGQAQECILEKSLADNRKAVTVAKVTSQIVSYYNSAMAVLLTTVDGESISDIVGGKTFKSWKRFVKFKISYLSAILYLYQGQSTEDAGRAKNDPNQVAWAGECVTLFKAADEKIKEAQKDSKGIENIDAINEALTFTNEVITAKYENANKDNEFIYHAPKPELKDLSAVQAANLVNGISFNFADTELMGEDIFHRLVPMKAHESSSIYSEEKANILRTIAKTVEEKNDELATFMSSLNIDTLHNSTSSLQQHKLPQSLVDRCAVLAAKPNAISDLVSSMSSLAETSVEVEAMLKEIKYQFSEEQKQEEYYQKTMGHRPPGGHIQELAREFQKYLEAHNKASENNDTLRKAMGLHVQNLKILSLPLAEIKKSVPVLGPEIDEAALKDLDLLLKKVDEMKSQREILISQLRESINNDDITSQVIAWGDKKIEKLFEQELTKHDKYIKLLEQNMAAQTNILKATTDTYAKCAMIIKAINETKAKRDQFFNSLTASFDVYEDLLGKSTKGLEFYKKLHGNVQKLMSRVKAAKDVQDEERSQRIQAKVKQQQVIPNSGGMSMQDTPKIHNTGRTGPKLKDYLNSGFSVSSKTQQQQQPQNEVSQPTFIPHVRPSPLGSESVIDPKLSDMAVTGPTYKNISSGYKMDYNKGSTQMPMQPAYDQNYAHYPNPTQYNQNPIQNSMTYPYQQQYSTNNQNVSAQVPQYSSSSNPGMQNSPGYVNPIYQPPYYGQANQTPPPPTSYQPTPGITASTNSTLNNYGNVPTNQNYSNYNMSGQVPTNLNQQFGQMNLNNAMQPNQVSQNNQIPMQNYNQSMNYGQNINPSGYNANQYSSNLNQYNQNAKNIQENPQNFSNGIQYQTMNVSQPSNIAYSNTVTSTQNSSIASSMPLTSTVTNVTPSNSNYSLTSHPTNPMYMGLQGVIKETGIDPSQQLSPKPNQDVSQNANSSPANSQTGPFSNLNSFGPMNQSYTVNSIGSYGNQYSSSSTNVLSMGQANTNNGGIMTDSSNVGVGGKTYVSQYESTQANMTVPTNTGTLPYYTIQYGTHLDHTSSSLSSNSYQTPSYFSSNNVANNCMTYINCSEKPGTLMSLGINQGPSMTSQEQSQPVNQQQWNSGNTIPTQMSKELIQPTTVQTPTPAPIKSANIDLLSDIDFSLNTSLATPAIPTLQPQVIQKQDDQLSEINVNTTHSSPVKKVEIPLSPIPVQAIPSQIIQPPSTPIDRKSSVDDLSVCSDVSSIDPNFDWESASLKNEDGLVLNKTSTDSITSKYKDAFDDPKILKWFHKEVERLEKFIETSTIKTLNGTTPLDGKWKELQDSLVKDESKRTVNVARLFPEKNRSIDSIPYDHARVSLGTTTDDYINAGYVKDLGAGFPTFILAQTPLSNTVNDFWSMIWSENLNTVVCLHPPTEILDVYWPQDVNGTLTFGDFDVTLMKQFDLSHCVERSVKVSMHGQDKILYVSLLQIKAWIKNSANHILGIAQNVITSYKQQNQDKKQSSALVIHCLTGSDRSGLVTLSVASILATSSRRPILINVVDVWYRICSQRKGALRDISVLQLSLQIVLNNSHSILNKRGIMTSYQMKNMQQQAALEKEEKTINDPFKDLDPLWKMKK</sequence>
<feature type="domain" description="Tyrosine-protein phosphatase" evidence="6">
    <location>
        <begin position="1506"/>
        <end position="1735"/>
    </location>
</feature>
<dbReference type="PROSITE" id="PS50055">
    <property type="entry name" value="TYR_PHOSPHATASE_PTP"/>
    <property type="match status" value="1"/>
</dbReference>
<dbReference type="InterPro" id="IPR029021">
    <property type="entry name" value="Prot-tyrosine_phosphatase-like"/>
</dbReference>
<evidence type="ECO:0000313" key="9">
    <source>
        <dbReference type="EMBL" id="SSX23650.1"/>
    </source>
</evidence>